<sequence>MAERQPVRNVPDLNMQAMLREFERLFDQKLEPIQDRLDQVEMRGRRGRTPLSPPRIRNRRQFQDNEVSEPSGAESDQGSNVSERRRGRRHHGSREQERYDDDLKIIKLTIPPFHGRSDPEAYLEWEKKIELVFECHNYSEAKKVKLAAIEFSDYSMIWWDQFVMSRRRNGECPITTWTEMKAVMRRRFIPSYYHRELYQKLQNLTQGSKSVEDYYKEMEIAMIRADVQEDREATMARFLAGLNWEIANIVELQHYVEIVDMVHMAIKVEKQIKKKGSARGYSYSNTSKWNQGSSKSASTNPIKEPTTPPKTLKPIAESSKGKSVDNFQNRSRDIKCFRCLGRGHVASQCPNRNAMIMRPNGDIESEEIDKNEEEVEIPSDNEEEIAFVVEGEMLVVKRNLSVQTSVDKLQRENLFHTCGLVKERVCSIVIDGGSCTNVASTYMVDKLALPTIKHPSPYKLQWLNEGVELKVTKQAKISFSIGNYHDEVLCDVVPMHAGHILLGRPWQFDRRVKHDGFANQYSFQHKG</sequence>
<dbReference type="PANTHER" id="PTHR35046">
    <property type="entry name" value="ZINC KNUCKLE (CCHC-TYPE) FAMILY PROTEIN"/>
    <property type="match status" value="1"/>
</dbReference>
<evidence type="ECO:0000256" key="2">
    <source>
        <dbReference type="SAM" id="MobiDB-lite"/>
    </source>
</evidence>
<dbReference type="Pfam" id="PF03732">
    <property type="entry name" value="Retrotrans_gag"/>
    <property type="match status" value="1"/>
</dbReference>
<keyword evidence="4" id="KW-1185">Reference proteome</keyword>
<dbReference type="GeneID" id="121217178"/>
<dbReference type="Proteomes" id="UP000818029">
    <property type="component" value="Chromosome D05"/>
</dbReference>
<keyword evidence="1" id="KW-0479">Metal-binding</keyword>
<accession>A0ABM3A190</accession>
<dbReference type="CDD" id="cd00303">
    <property type="entry name" value="retropepsin_like"/>
    <property type="match status" value="1"/>
</dbReference>
<evidence type="ECO:0000313" key="4">
    <source>
        <dbReference type="Proteomes" id="UP000818029"/>
    </source>
</evidence>
<name>A0ABM3A190_GOSHI</name>
<reference evidence="4" key="1">
    <citation type="journal article" date="2020" name="Nat. Genet.">
        <title>Genomic diversifications of five Gossypium allopolyploid species and their impact on cotton improvement.</title>
        <authorList>
            <person name="Chen Z.J."/>
            <person name="Sreedasyam A."/>
            <person name="Ando A."/>
            <person name="Song Q."/>
            <person name="De Santiago L.M."/>
            <person name="Hulse-Kemp A.M."/>
            <person name="Ding M."/>
            <person name="Ye W."/>
            <person name="Kirkbride R.C."/>
            <person name="Jenkins J."/>
            <person name="Plott C."/>
            <person name="Lovell J."/>
            <person name="Lin Y.M."/>
            <person name="Vaughn R."/>
            <person name="Liu B."/>
            <person name="Simpson S."/>
            <person name="Scheffler B.E."/>
            <person name="Wen L."/>
            <person name="Saski C.A."/>
            <person name="Grover C.E."/>
            <person name="Hu G."/>
            <person name="Conover J.L."/>
            <person name="Carlson J.W."/>
            <person name="Shu S."/>
            <person name="Boston L.B."/>
            <person name="Williams M."/>
            <person name="Peterson D.G."/>
            <person name="McGee K."/>
            <person name="Jones D.C."/>
            <person name="Wendel J.F."/>
            <person name="Stelly D.M."/>
            <person name="Grimwood J."/>
            <person name="Schmutz J."/>
        </authorList>
    </citation>
    <scope>NUCLEOTIDE SEQUENCE [LARGE SCALE GENOMIC DNA]</scope>
    <source>
        <strain evidence="4">cv. TM-1</strain>
    </source>
</reference>
<evidence type="ECO:0000256" key="1">
    <source>
        <dbReference type="PROSITE-ProRule" id="PRU00047"/>
    </source>
</evidence>
<dbReference type="InterPro" id="IPR005162">
    <property type="entry name" value="Retrotrans_gag_dom"/>
</dbReference>
<feature type="region of interest" description="Disordered" evidence="2">
    <location>
        <begin position="277"/>
        <end position="326"/>
    </location>
</feature>
<dbReference type="PANTHER" id="PTHR35046:SF9">
    <property type="entry name" value="RNA-DIRECTED DNA POLYMERASE"/>
    <property type="match status" value="1"/>
</dbReference>
<feature type="region of interest" description="Disordered" evidence="2">
    <location>
        <begin position="36"/>
        <end position="97"/>
    </location>
</feature>
<feature type="compositionally biased region" description="Low complexity" evidence="2">
    <location>
        <begin position="301"/>
        <end position="314"/>
    </location>
</feature>
<gene>
    <name evidence="5" type="primary">LOC121217178</name>
</gene>
<protein>
    <recommendedName>
        <fullName evidence="3">CCHC-type domain-containing protein</fullName>
    </recommendedName>
</protein>
<proteinExistence type="predicted"/>
<dbReference type="Gene3D" id="2.40.70.10">
    <property type="entry name" value="Acid Proteases"/>
    <property type="match status" value="1"/>
</dbReference>
<reference evidence="5" key="2">
    <citation type="submission" date="2025-08" db="UniProtKB">
        <authorList>
            <consortium name="RefSeq"/>
        </authorList>
    </citation>
    <scope>IDENTIFICATION</scope>
</reference>
<dbReference type="SUPFAM" id="SSF57756">
    <property type="entry name" value="Retrovirus zinc finger-like domains"/>
    <property type="match status" value="1"/>
</dbReference>
<keyword evidence="1" id="KW-0863">Zinc-finger</keyword>
<dbReference type="SMART" id="SM00343">
    <property type="entry name" value="ZnF_C2HC"/>
    <property type="match status" value="1"/>
</dbReference>
<dbReference type="InterPro" id="IPR036875">
    <property type="entry name" value="Znf_CCHC_sf"/>
</dbReference>
<keyword evidence="1" id="KW-0862">Zinc</keyword>
<dbReference type="Gene3D" id="4.10.60.10">
    <property type="entry name" value="Zinc finger, CCHC-type"/>
    <property type="match status" value="1"/>
</dbReference>
<evidence type="ECO:0000313" key="5">
    <source>
        <dbReference type="RefSeq" id="XP_040948649.1"/>
    </source>
</evidence>
<dbReference type="PROSITE" id="PS50158">
    <property type="entry name" value="ZF_CCHC"/>
    <property type="match status" value="1"/>
</dbReference>
<organism evidence="4 5">
    <name type="scientific">Gossypium hirsutum</name>
    <name type="common">Upland cotton</name>
    <name type="synonym">Gossypium mexicanum</name>
    <dbReference type="NCBI Taxonomy" id="3635"/>
    <lineage>
        <taxon>Eukaryota</taxon>
        <taxon>Viridiplantae</taxon>
        <taxon>Streptophyta</taxon>
        <taxon>Embryophyta</taxon>
        <taxon>Tracheophyta</taxon>
        <taxon>Spermatophyta</taxon>
        <taxon>Magnoliopsida</taxon>
        <taxon>eudicotyledons</taxon>
        <taxon>Gunneridae</taxon>
        <taxon>Pentapetalae</taxon>
        <taxon>rosids</taxon>
        <taxon>malvids</taxon>
        <taxon>Malvales</taxon>
        <taxon>Malvaceae</taxon>
        <taxon>Malvoideae</taxon>
        <taxon>Gossypium</taxon>
    </lineage>
</organism>
<dbReference type="InterPro" id="IPR001878">
    <property type="entry name" value="Znf_CCHC"/>
</dbReference>
<feature type="compositionally biased region" description="Polar residues" evidence="2">
    <location>
        <begin position="282"/>
        <end position="300"/>
    </location>
</feature>
<evidence type="ECO:0000259" key="3">
    <source>
        <dbReference type="PROSITE" id="PS50158"/>
    </source>
</evidence>
<dbReference type="RefSeq" id="XP_040948649.1">
    <property type="nucleotide sequence ID" value="XM_041092715.1"/>
</dbReference>
<dbReference type="InterPro" id="IPR021109">
    <property type="entry name" value="Peptidase_aspartic_dom_sf"/>
</dbReference>
<feature type="domain" description="CCHC-type" evidence="3">
    <location>
        <begin position="335"/>
        <end position="351"/>
    </location>
</feature>